<dbReference type="SUPFAM" id="SSF52540">
    <property type="entry name" value="P-loop containing nucleoside triphosphate hydrolases"/>
    <property type="match status" value="1"/>
</dbReference>
<name>A0ABU4PLX0_9SPHN</name>
<dbReference type="InterPro" id="IPR027417">
    <property type="entry name" value="P-loop_NTPase"/>
</dbReference>
<dbReference type="Pfam" id="PF00005">
    <property type="entry name" value="ABC_tran"/>
    <property type="match status" value="1"/>
</dbReference>
<organism evidence="5 6">
    <name type="scientific">Sphingomonas echinoides</name>
    <dbReference type="NCBI Taxonomy" id="59803"/>
    <lineage>
        <taxon>Bacteria</taxon>
        <taxon>Pseudomonadati</taxon>
        <taxon>Pseudomonadota</taxon>
        <taxon>Alphaproteobacteria</taxon>
        <taxon>Sphingomonadales</taxon>
        <taxon>Sphingomonadaceae</taxon>
        <taxon>Sphingomonas</taxon>
    </lineage>
</organism>
<evidence type="ECO:0000256" key="2">
    <source>
        <dbReference type="ARBA" id="ARBA00022840"/>
    </source>
</evidence>
<evidence type="ECO:0000313" key="5">
    <source>
        <dbReference type="EMBL" id="MDX5985136.1"/>
    </source>
</evidence>
<dbReference type="InterPro" id="IPR017871">
    <property type="entry name" value="ABC_transporter-like_CS"/>
</dbReference>
<dbReference type="Gene3D" id="3.40.50.300">
    <property type="entry name" value="P-loop containing nucleotide triphosphate hydrolases"/>
    <property type="match status" value="1"/>
</dbReference>
<dbReference type="PANTHER" id="PTHR24221:SF606">
    <property type="entry name" value="COLICIN V SECRETION-PROCESSING ATP-BINDING PROTEIN"/>
    <property type="match status" value="1"/>
</dbReference>
<evidence type="ECO:0000256" key="1">
    <source>
        <dbReference type="ARBA" id="ARBA00022741"/>
    </source>
</evidence>
<dbReference type="GO" id="GO:0005524">
    <property type="term" value="F:ATP binding"/>
    <property type="evidence" value="ECO:0007669"/>
    <property type="project" value="UniProtKB-KW"/>
</dbReference>
<feature type="region of interest" description="Disordered" evidence="3">
    <location>
        <begin position="29"/>
        <end position="51"/>
    </location>
</feature>
<proteinExistence type="predicted"/>
<dbReference type="EMBL" id="JAWXXV010000001">
    <property type="protein sequence ID" value="MDX5985136.1"/>
    <property type="molecule type" value="Genomic_DNA"/>
</dbReference>
<dbReference type="PANTHER" id="PTHR24221">
    <property type="entry name" value="ATP-BINDING CASSETTE SUB-FAMILY B"/>
    <property type="match status" value="1"/>
</dbReference>
<accession>A0ABU4PLX0</accession>
<keyword evidence="6" id="KW-1185">Reference proteome</keyword>
<dbReference type="InterPro" id="IPR039421">
    <property type="entry name" value="Type_1_exporter"/>
</dbReference>
<keyword evidence="1" id="KW-0547">Nucleotide-binding</keyword>
<dbReference type="PROSITE" id="PS00211">
    <property type="entry name" value="ABC_TRANSPORTER_1"/>
    <property type="match status" value="1"/>
</dbReference>
<keyword evidence="2 5" id="KW-0067">ATP-binding</keyword>
<evidence type="ECO:0000256" key="3">
    <source>
        <dbReference type="SAM" id="MobiDB-lite"/>
    </source>
</evidence>
<evidence type="ECO:0000313" key="6">
    <source>
        <dbReference type="Proteomes" id="UP001279660"/>
    </source>
</evidence>
<dbReference type="Proteomes" id="UP001279660">
    <property type="component" value="Unassembled WGS sequence"/>
</dbReference>
<dbReference type="InterPro" id="IPR003439">
    <property type="entry name" value="ABC_transporter-like_ATP-bd"/>
</dbReference>
<evidence type="ECO:0000259" key="4">
    <source>
        <dbReference type="Pfam" id="PF00005"/>
    </source>
</evidence>
<gene>
    <name evidence="5" type="ORF">SIL82_12775</name>
</gene>
<comment type="caution">
    <text evidence="5">The sequence shown here is derived from an EMBL/GenBank/DDBJ whole genome shotgun (WGS) entry which is preliminary data.</text>
</comment>
<reference evidence="5 6" key="1">
    <citation type="submission" date="2023-11" db="EMBL/GenBank/DDBJ databases">
        <title>MicrobeMod: A computational toolkit for identifying prokaryotic methylation and restriction-modification with nanopore sequencing.</title>
        <authorList>
            <person name="Crits-Christoph A."/>
            <person name="Kang S.C."/>
            <person name="Lee H."/>
            <person name="Ostrov N."/>
        </authorList>
    </citation>
    <scope>NUCLEOTIDE SEQUENCE [LARGE SCALE GENOMIC DNA]</scope>
    <source>
        <strain evidence="5 6">ATCC 14820</strain>
    </source>
</reference>
<sequence>MALQEPQLTPPEKDRFALLAPPVGLRPPYAASSANGAPNVDARQRHKGVPFGRRSGVPVRRLFTDNISLFDPEPDHERLDIAARAASIAEDIERMPMRYHTPVGDMGSVLSGGQKQRVLLARALYRQPRAMFLDEATSHLDPQSEIRVSAMIRSVKCTRILVAHQPRTLASASRILMIAEGRLTEIQQPADAPGGNGAVNDEA</sequence>
<protein>
    <submittedName>
        <fullName evidence="5">ATP-binding cassette domain-containing protein</fullName>
    </submittedName>
</protein>
<dbReference type="RefSeq" id="WP_319625186.1">
    <property type="nucleotide sequence ID" value="NZ_JAWXXV010000001.1"/>
</dbReference>
<feature type="domain" description="ABC transporter" evidence="4">
    <location>
        <begin position="76"/>
        <end position="138"/>
    </location>
</feature>